<evidence type="ECO:0000313" key="3">
    <source>
        <dbReference type="Proteomes" id="UP000265845"/>
    </source>
</evidence>
<evidence type="ECO:0000256" key="1">
    <source>
        <dbReference type="SAM" id="SignalP"/>
    </source>
</evidence>
<dbReference type="EMBL" id="QWGA01000003">
    <property type="protein sequence ID" value="RIJ30998.1"/>
    <property type="molecule type" value="Genomic_DNA"/>
</dbReference>
<dbReference type="RefSeq" id="WP_119452498.1">
    <property type="nucleotide sequence ID" value="NZ_QWGA01000003.1"/>
</dbReference>
<organism evidence="2 3">
    <name type="scientific">Henriciella algicola</name>
    <dbReference type="NCBI Taxonomy" id="1608422"/>
    <lineage>
        <taxon>Bacteria</taxon>
        <taxon>Pseudomonadati</taxon>
        <taxon>Pseudomonadota</taxon>
        <taxon>Alphaproteobacteria</taxon>
        <taxon>Hyphomonadales</taxon>
        <taxon>Hyphomonadaceae</taxon>
        <taxon>Henriciella</taxon>
    </lineage>
</organism>
<reference evidence="2 3" key="1">
    <citation type="submission" date="2018-08" db="EMBL/GenBank/DDBJ databases">
        <title>Henriciella mobilis sp. nov., isolated from seawater.</title>
        <authorList>
            <person name="Cheng H."/>
            <person name="Wu Y.-H."/>
            <person name="Xu X.-W."/>
            <person name="Guo L.-L."/>
        </authorList>
    </citation>
    <scope>NUCLEOTIDE SEQUENCE [LARGE SCALE GENOMIC DNA]</scope>
    <source>
        <strain evidence="2 3">CCUG67844</strain>
    </source>
</reference>
<keyword evidence="1" id="KW-0732">Signal</keyword>
<name>A0A399RI75_9PROT</name>
<protein>
    <recommendedName>
        <fullName evidence="4">Lipoprotein</fullName>
    </recommendedName>
</protein>
<proteinExistence type="predicted"/>
<evidence type="ECO:0008006" key="4">
    <source>
        <dbReference type="Google" id="ProtNLM"/>
    </source>
</evidence>
<comment type="caution">
    <text evidence="2">The sequence shown here is derived from an EMBL/GenBank/DDBJ whole genome shotgun (WGS) entry which is preliminary data.</text>
</comment>
<dbReference type="Proteomes" id="UP000265845">
    <property type="component" value="Unassembled WGS sequence"/>
</dbReference>
<feature type="signal peptide" evidence="1">
    <location>
        <begin position="1"/>
        <end position="23"/>
    </location>
</feature>
<accession>A0A399RI75</accession>
<keyword evidence="3" id="KW-1185">Reference proteome</keyword>
<evidence type="ECO:0000313" key="2">
    <source>
        <dbReference type="EMBL" id="RIJ30998.1"/>
    </source>
</evidence>
<sequence>MKHALFASLLAAGGLFGAPACQASPNDPQEAARRAVLTGEACPAVGDKVFFFWMEPQSAEPGEMISLQPYWTDMPGGYNSVPAGCIGDLNVVPAEAGSFSRDETGTAFLTISPDVEAGARVRVEGTYRGRHPIGGPIEVFSAEQNPLVGYWRQDDETCPPDSAVKELVFSGGGDLTVTWTPFEVYKDYWAAFDYDPATGAFSFEVEGGNQIPEDMVTEGRARIEGDRLIFEDIFLGTPSQAKGGCRSDFLR</sequence>
<feature type="chain" id="PRO_5017468002" description="Lipoprotein" evidence="1">
    <location>
        <begin position="24"/>
        <end position="251"/>
    </location>
</feature>
<dbReference type="AlphaFoldDB" id="A0A399RI75"/>
<dbReference type="OrthoDB" id="7206135at2"/>
<gene>
    <name evidence="2" type="ORF">D1222_01640</name>
</gene>